<dbReference type="KEGG" id="tvr:TVD_11595"/>
<dbReference type="RefSeq" id="WP_047251658.1">
    <property type="nucleotide sequence ID" value="NZ_CP011367.1"/>
</dbReference>
<accession>A0A0G3G400</accession>
<protein>
    <recommendedName>
        <fullName evidence="3">DUF2459 domain-containing protein</fullName>
    </recommendedName>
</protein>
<dbReference type="PATRIC" id="fig|106634.4.peg.2367"/>
<evidence type="ECO:0000313" key="2">
    <source>
        <dbReference type="Proteomes" id="UP000064201"/>
    </source>
</evidence>
<dbReference type="AlphaFoldDB" id="A0A0G3G400"/>
<keyword evidence="2" id="KW-1185">Reference proteome</keyword>
<dbReference type="STRING" id="106634.TVD_11595"/>
<reference evidence="1 2" key="1">
    <citation type="submission" date="2015-04" db="EMBL/GenBank/DDBJ databases">
        <title>Complete Sequence for the Genome of the Thioalkalivibrio versutus D301.</title>
        <authorList>
            <person name="Mu T."/>
            <person name="Zhou J."/>
            <person name="Xu X."/>
        </authorList>
    </citation>
    <scope>NUCLEOTIDE SEQUENCE [LARGE SCALE GENOMIC DNA]</scope>
    <source>
        <strain evidence="1 2">D301</strain>
    </source>
</reference>
<gene>
    <name evidence="1" type="ORF">TVD_11595</name>
</gene>
<dbReference type="EMBL" id="CP011367">
    <property type="protein sequence ID" value="AKJ95958.1"/>
    <property type="molecule type" value="Genomic_DNA"/>
</dbReference>
<sequence length="189" mass="21067">MLAVIALWLLQGCAAVTLQPPAEPEDPVTVALLDHGHHSSLVLPTATPDAWLRYSYGDWSFYVERRINPLQGLAGLFLPTRAGLGRQSLTGSNLEDATATQLRVPLEELHLLTVPGARVTALREALEEIWQAGHDDREVSTEWDMAFVEHPEAYTLRNNSNRMVAHWLTALEVDVSRLPIMSNWKLDSP</sequence>
<name>A0A0G3G400_9GAMM</name>
<evidence type="ECO:0008006" key="3">
    <source>
        <dbReference type="Google" id="ProtNLM"/>
    </source>
</evidence>
<dbReference type="OrthoDB" id="465835at2"/>
<proteinExistence type="predicted"/>
<organism evidence="1 2">
    <name type="scientific">Thioalkalivibrio versutus</name>
    <dbReference type="NCBI Taxonomy" id="106634"/>
    <lineage>
        <taxon>Bacteria</taxon>
        <taxon>Pseudomonadati</taxon>
        <taxon>Pseudomonadota</taxon>
        <taxon>Gammaproteobacteria</taxon>
        <taxon>Chromatiales</taxon>
        <taxon>Ectothiorhodospiraceae</taxon>
        <taxon>Thioalkalivibrio</taxon>
    </lineage>
</organism>
<dbReference type="Proteomes" id="UP000064201">
    <property type="component" value="Chromosome"/>
</dbReference>
<evidence type="ECO:0000313" key="1">
    <source>
        <dbReference type="EMBL" id="AKJ95958.1"/>
    </source>
</evidence>